<dbReference type="EMBL" id="LT934123">
    <property type="protein sequence ID" value="VAI71488.1"/>
    <property type="molecule type" value="Genomic_DNA"/>
</dbReference>
<dbReference type="SUPFAM" id="SSF53822">
    <property type="entry name" value="Periplasmic binding protein-like I"/>
    <property type="match status" value="1"/>
</dbReference>
<feature type="region of interest" description="Disordered" evidence="15">
    <location>
        <begin position="908"/>
        <end position="963"/>
    </location>
</feature>
<proteinExistence type="inferred from homology"/>
<keyword evidence="19" id="KW-1185">Reference proteome</keyword>
<keyword evidence="14" id="KW-1015">Disulfide bond</keyword>
<keyword evidence="3 13" id="KW-0813">Transport</keyword>
<dbReference type="Pfam" id="PF00060">
    <property type="entry name" value="Lig_chan"/>
    <property type="match status" value="1"/>
</dbReference>
<evidence type="ECO:0000256" key="10">
    <source>
        <dbReference type="ARBA" id="ARBA00023180"/>
    </source>
</evidence>
<keyword evidence="5" id="KW-0732">Signal</keyword>
<evidence type="ECO:0000256" key="1">
    <source>
        <dbReference type="ARBA" id="ARBA00004141"/>
    </source>
</evidence>
<feature type="transmembrane region" description="Helical" evidence="16">
    <location>
        <begin position="603"/>
        <end position="621"/>
    </location>
</feature>
<protein>
    <recommendedName>
        <fullName evidence="13">Glutamate receptor</fullName>
    </recommendedName>
</protein>
<evidence type="ECO:0000256" key="13">
    <source>
        <dbReference type="PIRNR" id="PIRNR037090"/>
    </source>
</evidence>
<dbReference type="InterPro" id="IPR015683">
    <property type="entry name" value="Ionotropic_Glu_rcpt"/>
</dbReference>
<dbReference type="InterPro" id="IPR001828">
    <property type="entry name" value="ANF_lig-bd_rcpt"/>
</dbReference>
<keyword evidence="12 13" id="KW-0407">Ion channel</keyword>
<keyword evidence="7 13" id="KW-0406">Ion transport</keyword>
<feature type="transmembrane region" description="Helical" evidence="16">
    <location>
        <begin position="843"/>
        <end position="865"/>
    </location>
</feature>
<dbReference type="Pfam" id="PF10613">
    <property type="entry name" value="Lig_chan-Glu_bd"/>
    <property type="match status" value="1"/>
</dbReference>
<feature type="transmembrane region" description="Helical" evidence="16">
    <location>
        <begin position="633"/>
        <end position="651"/>
    </location>
</feature>
<keyword evidence="11 13" id="KW-1071">Ligand-gated ion channel</keyword>
<evidence type="ECO:0000256" key="14">
    <source>
        <dbReference type="PIRSR" id="PIRSR037090-50"/>
    </source>
</evidence>
<dbReference type="AlphaFoldDB" id="A0A9R0Z6J4"/>
<dbReference type="FunFam" id="3.40.190.10:FF:000195">
    <property type="entry name" value="Glutamate receptor 2.7"/>
    <property type="match status" value="1"/>
</dbReference>
<sequence length="963" mass="105839">MQILLHTRQQVIKECSLSKVKIQSYLKMVWSRRRSACAVPASLLSLLLVWSTDGSPPVAPALAAVPVPVGVVLNLASAMDRRSLTCISIALDDFYLKHPSYTTRVELRVSDSRGDPVAAAAEELMNKNKNDEVKAIITPQTSAEVELFTSLTRSSNTPVLFLSTTAPAFSSPQSRLFVRTAPDMSSQAAPIAAIFEEFGWRAAILLHEDSPYGIGILSALVHAFQGSRSLTDSVAVPIDATNSSLDAALRGIRAMPTRVYIVHMLPALATRLFRRAMVAGMMSEGYVWIATAGVGDVADCLPNHGDIESMQGVLSLQPRVFKTEQVRRFSARLKVKFPQECPTPDDGQSVPVSLLWLYDTAWAAAAAAEVSFRTAQRKSSFLDALLVTKFDGLAGRFRLVDGQRQVSAYEIVNISGKGSRTVGFWTPEFGISTNLYSTRGRKKLKQILWPGKTAAVPTGLSESPPLRVAVPGWDLFGGGQFVNFTHGHDPSSGTGRATGYCIEVFEAAMERLGYSFADYTYVLYRAEEAPSTAQSVRSYIELVKQVYDKKVDAVVGDVTITAARMSLVDFTTPFTDTGYSMIVPKEDSSKSMWIFVKPLTPELWFTSLAFFLFTGFVVWTIEHRINPRFRGTPWKQFGVLFYFAFSTMVFSHKEKLESNLSKLVVIMWVFVVLILTTNYTANLTSMLTVRQLQPTMNDWTESDYVGFQDGSLVEDILKNMGFQDAKFRRYSTMEEYADALRKGSGNGGVSAIFDEVPYLKLFLSRYCEGYSMVSPIYKSGGFGFAFPVGSPLVADVSGAILEMQQDGMLTRIENKWFTHPGACVRMRKDVDNTRLELRRFRGLFLVNAVVSCLMLLIHLATFVSWKSVCRWLRSWLPRLDASEGRGGEPVGNGQGTVELSRLQGLATGAEDQQQAAMGDSHSTPADGTDSEGNAASAHVPEEPVGGNSTTQSPHEPAPAVASM</sequence>
<accession>A0A9R0Z6J4</accession>
<evidence type="ECO:0000256" key="4">
    <source>
        <dbReference type="ARBA" id="ARBA00022692"/>
    </source>
</evidence>
<keyword evidence="9 13" id="KW-0675">Receptor</keyword>
<gene>
    <name evidence="18" type="ORF">TRITD_7Av1G048760</name>
</gene>
<dbReference type="SUPFAM" id="SSF53850">
    <property type="entry name" value="Periplasmic binding protein-like II"/>
    <property type="match status" value="1"/>
</dbReference>
<comment type="function">
    <text evidence="13">Glutamate-gated receptor that probably acts as non-selective cation channel.</text>
</comment>
<evidence type="ECO:0000313" key="19">
    <source>
        <dbReference type="Proteomes" id="UP000324705"/>
    </source>
</evidence>
<dbReference type="Gene3D" id="3.40.50.2300">
    <property type="match status" value="2"/>
</dbReference>
<evidence type="ECO:0000256" key="11">
    <source>
        <dbReference type="ARBA" id="ARBA00023286"/>
    </source>
</evidence>
<keyword evidence="6 16" id="KW-1133">Transmembrane helix</keyword>
<keyword evidence="10" id="KW-0325">Glycoprotein</keyword>
<evidence type="ECO:0000256" key="7">
    <source>
        <dbReference type="ARBA" id="ARBA00023065"/>
    </source>
</evidence>
<evidence type="ECO:0000256" key="5">
    <source>
        <dbReference type="ARBA" id="ARBA00022729"/>
    </source>
</evidence>
<dbReference type="FunFam" id="1.10.287.70:FF:000037">
    <property type="entry name" value="Glutamate receptor"/>
    <property type="match status" value="1"/>
</dbReference>
<dbReference type="FunFam" id="3.40.50.2300:FF:000188">
    <property type="entry name" value="Glutamate receptor"/>
    <property type="match status" value="1"/>
</dbReference>
<evidence type="ECO:0000259" key="17">
    <source>
        <dbReference type="SMART" id="SM00079"/>
    </source>
</evidence>
<organism evidence="18 19">
    <name type="scientific">Triticum turgidum subsp. durum</name>
    <name type="common">Durum wheat</name>
    <name type="synonym">Triticum durum</name>
    <dbReference type="NCBI Taxonomy" id="4567"/>
    <lineage>
        <taxon>Eukaryota</taxon>
        <taxon>Viridiplantae</taxon>
        <taxon>Streptophyta</taxon>
        <taxon>Embryophyta</taxon>
        <taxon>Tracheophyta</taxon>
        <taxon>Spermatophyta</taxon>
        <taxon>Magnoliopsida</taxon>
        <taxon>Liliopsida</taxon>
        <taxon>Poales</taxon>
        <taxon>Poaceae</taxon>
        <taxon>BOP clade</taxon>
        <taxon>Pooideae</taxon>
        <taxon>Triticodae</taxon>
        <taxon>Triticeae</taxon>
        <taxon>Triticinae</taxon>
        <taxon>Triticum</taxon>
    </lineage>
</organism>
<keyword evidence="8 13" id="KW-0472">Membrane</keyword>
<evidence type="ECO:0000313" key="18">
    <source>
        <dbReference type="EMBL" id="VAI71488.1"/>
    </source>
</evidence>
<dbReference type="InterPro" id="IPR028082">
    <property type="entry name" value="Peripla_BP_I"/>
</dbReference>
<feature type="domain" description="Ionotropic glutamate receptor C-terminal" evidence="17">
    <location>
        <begin position="474"/>
        <end position="819"/>
    </location>
</feature>
<dbReference type="GO" id="GO:0015276">
    <property type="term" value="F:ligand-gated monoatomic ion channel activity"/>
    <property type="evidence" value="ECO:0007669"/>
    <property type="project" value="InterPro"/>
</dbReference>
<evidence type="ECO:0000256" key="16">
    <source>
        <dbReference type="SAM" id="Phobius"/>
    </source>
</evidence>
<dbReference type="Gene3D" id="1.10.287.70">
    <property type="match status" value="1"/>
</dbReference>
<reference evidence="18 19" key="1">
    <citation type="submission" date="2017-09" db="EMBL/GenBank/DDBJ databases">
        <authorList>
            <consortium name="International Durum Wheat Genome Sequencing Consortium (IDWGSC)"/>
            <person name="Milanesi L."/>
        </authorList>
    </citation>
    <scope>NUCLEOTIDE SEQUENCE [LARGE SCALE GENOMIC DNA]</scope>
    <source>
        <strain evidence="19">cv. Svevo</strain>
    </source>
</reference>
<feature type="transmembrane region" description="Helical" evidence="16">
    <location>
        <begin position="663"/>
        <end position="681"/>
    </location>
</feature>
<dbReference type="PIRSF" id="PIRSF037090">
    <property type="entry name" value="Iontro_Glu-like_rcpt_pln"/>
    <property type="match status" value="1"/>
</dbReference>
<feature type="disulfide bond" evidence="14">
    <location>
        <begin position="767"/>
        <end position="823"/>
    </location>
</feature>
<dbReference type="PANTHER" id="PTHR18966">
    <property type="entry name" value="IONOTROPIC GLUTAMATE RECEPTOR"/>
    <property type="match status" value="1"/>
</dbReference>
<dbReference type="GO" id="GO:0016020">
    <property type="term" value="C:membrane"/>
    <property type="evidence" value="ECO:0007669"/>
    <property type="project" value="UniProtKB-SubCell"/>
</dbReference>
<evidence type="ECO:0000256" key="2">
    <source>
        <dbReference type="ARBA" id="ARBA00008685"/>
    </source>
</evidence>
<dbReference type="Pfam" id="PF01094">
    <property type="entry name" value="ANF_receptor"/>
    <property type="match status" value="1"/>
</dbReference>
<name>A0A9R0Z6J4_TRITD</name>
<dbReference type="SMART" id="SM00079">
    <property type="entry name" value="PBPe"/>
    <property type="match status" value="1"/>
</dbReference>
<evidence type="ECO:0000256" key="3">
    <source>
        <dbReference type="ARBA" id="ARBA00022448"/>
    </source>
</evidence>
<comment type="similarity">
    <text evidence="2 13">Belongs to the glutamate-gated ion channel (TC 1.A.10.1) family.</text>
</comment>
<evidence type="ECO:0000256" key="6">
    <source>
        <dbReference type="ARBA" id="ARBA00022989"/>
    </source>
</evidence>
<dbReference type="CDD" id="cd13686">
    <property type="entry name" value="GluR_Plant"/>
    <property type="match status" value="1"/>
</dbReference>
<feature type="compositionally biased region" description="Polar residues" evidence="15">
    <location>
        <begin position="910"/>
        <end position="933"/>
    </location>
</feature>
<dbReference type="InterPro" id="IPR001320">
    <property type="entry name" value="Iontro_rcpt_C"/>
</dbReference>
<keyword evidence="4 16" id="KW-0812">Transmembrane</keyword>
<dbReference type="InterPro" id="IPR019594">
    <property type="entry name" value="Glu/Gly-bd"/>
</dbReference>
<dbReference type="InterPro" id="IPR017103">
    <property type="entry name" value="Iontropic_Glu_rcpt_pln"/>
</dbReference>
<evidence type="ECO:0000256" key="9">
    <source>
        <dbReference type="ARBA" id="ARBA00023170"/>
    </source>
</evidence>
<dbReference type="Gene3D" id="3.40.190.10">
    <property type="entry name" value="Periplasmic binding protein-like II"/>
    <property type="match status" value="2"/>
</dbReference>
<dbReference type="Proteomes" id="UP000324705">
    <property type="component" value="Chromosome 7A"/>
</dbReference>
<evidence type="ECO:0000256" key="8">
    <source>
        <dbReference type="ARBA" id="ARBA00023136"/>
    </source>
</evidence>
<evidence type="ECO:0000256" key="12">
    <source>
        <dbReference type="ARBA" id="ARBA00023303"/>
    </source>
</evidence>
<evidence type="ECO:0000256" key="15">
    <source>
        <dbReference type="SAM" id="MobiDB-lite"/>
    </source>
</evidence>
<dbReference type="OMA" id="HQEDIAN"/>
<dbReference type="Gramene" id="TRITD7Av1G048760.1">
    <property type="protein sequence ID" value="TRITD7Av1G048760.1"/>
    <property type="gene ID" value="TRITD7Av1G048760"/>
</dbReference>
<comment type="subcellular location">
    <subcellularLocation>
        <location evidence="1">Membrane</location>
        <topology evidence="1">Multi-pass membrane protein</topology>
    </subcellularLocation>
</comment>